<evidence type="ECO:0000256" key="4">
    <source>
        <dbReference type="ARBA" id="ARBA00065663"/>
    </source>
</evidence>
<sequence>MEESMEEEEGGSYEAMMDDQNHNNWEAAVEGFRQPPPPSPSIPAPARETPGGQLLAMPAVSVDRKGPKEGLPMGPPPPPPEANGVIMMLKSGDAASVAKAAPAPTPGSTININTSTSKFLMNVITIEDYKSTYWPKLDGAIDQLLTQSPGDYIPISYEQIYSCVYKCVCQQHSEQMYSDLIKKITNHLERVSKELQASPPDLYIERFNIALGQYMGALQSIVPLFIYMNKFYIETKLNRDLKDDLIKLFTEHVAEKHIYSLMPLLLEAQSTPFQVTPSTMANIVKGLYTLRPEWVQMAPTLFSKFIPNILPRAVESELSEYAAQDQKLQRELIQNGFTRGDQSRKRAGDELTYTHQPVQVPEGTDSECIECTLLPEKRTLELQRLCSEHSGGPADTQEPCHQAVLGRGCWTSYFVSALRLSKDNLVSQTFPSSKDLEFSSLLKVMLNQAIPRRQCEEGEPCQSYKESKKIKELQEPVLCQLPLSFPADAQNGVFVRKEPGSREKRQFSSAP</sequence>
<dbReference type="InterPro" id="IPR016159">
    <property type="entry name" value="Cullin_repeat-like_dom_sf"/>
</dbReference>
<comment type="subunit">
    <text evidence="4">Interacts with CDK2.</text>
</comment>
<dbReference type="Proteomes" id="UP000664991">
    <property type="component" value="Unassembled WGS sequence"/>
</dbReference>
<protein>
    <recommendedName>
        <fullName evidence="5">CDK2-associated and cullin domain-containing protein 1</fullName>
    </recommendedName>
</protein>
<evidence type="ECO:0000313" key="8">
    <source>
        <dbReference type="EMBL" id="KAG5196065.1"/>
    </source>
</evidence>
<feature type="region of interest" description="Disordered" evidence="6">
    <location>
        <begin position="29"/>
        <end position="78"/>
    </location>
</feature>
<dbReference type="PANTHER" id="PTHR46636">
    <property type="entry name" value="CDK2-ASSOCIATED AND CULLIN DOMAIN-CONTAINING PROTEIN 1"/>
    <property type="match status" value="1"/>
</dbReference>
<accession>A0A835ZLG4</accession>
<dbReference type="AlphaFoldDB" id="A0A835ZLG4"/>
<dbReference type="EMBL" id="JAEMGP010000022">
    <property type="protein sequence ID" value="KAG5196065.1"/>
    <property type="molecule type" value="Genomic_DNA"/>
</dbReference>
<dbReference type="GO" id="GO:0000082">
    <property type="term" value="P:G1/S transition of mitotic cell cycle"/>
    <property type="evidence" value="ECO:0007669"/>
    <property type="project" value="TreeGrafter"/>
</dbReference>
<proteinExistence type="inferred from homology"/>
<dbReference type="SUPFAM" id="SSF74788">
    <property type="entry name" value="Cullin repeat-like"/>
    <property type="match status" value="1"/>
</dbReference>
<organism evidence="8 9">
    <name type="scientific">Ovis aries</name>
    <name type="common">Sheep</name>
    <dbReference type="NCBI Taxonomy" id="9940"/>
    <lineage>
        <taxon>Eukaryota</taxon>
        <taxon>Metazoa</taxon>
        <taxon>Chordata</taxon>
        <taxon>Craniata</taxon>
        <taxon>Vertebrata</taxon>
        <taxon>Euteleostomi</taxon>
        <taxon>Mammalia</taxon>
        <taxon>Eutheria</taxon>
        <taxon>Laurasiatheria</taxon>
        <taxon>Artiodactyla</taxon>
        <taxon>Ruminantia</taxon>
        <taxon>Pecora</taxon>
        <taxon>Bovidae</taxon>
        <taxon>Caprinae</taxon>
        <taxon>Ovis</taxon>
    </lineage>
</organism>
<evidence type="ECO:0000256" key="5">
    <source>
        <dbReference type="ARBA" id="ARBA00068572"/>
    </source>
</evidence>
<dbReference type="GO" id="GO:0019901">
    <property type="term" value="F:protein kinase binding"/>
    <property type="evidence" value="ECO:0007669"/>
    <property type="project" value="TreeGrafter"/>
</dbReference>
<evidence type="ECO:0000313" key="9">
    <source>
        <dbReference type="Proteomes" id="UP000664991"/>
    </source>
</evidence>
<comment type="caution">
    <text evidence="8">The sequence shown here is derived from an EMBL/GenBank/DDBJ whole genome shotgun (WGS) entry which is preliminary data.</text>
</comment>
<evidence type="ECO:0000259" key="7">
    <source>
        <dbReference type="Pfam" id="PF00888"/>
    </source>
</evidence>
<evidence type="ECO:0000256" key="6">
    <source>
        <dbReference type="SAM" id="MobiDB-lite"/>
    </source>
</evidence>
<dbReference type="FunFam" id="1.20.1310.10:FF:000028">
    <property type="entry name" value="CDK2-associated and cullin domain-containing protein 1"/>
    <property type="match status" value="1"/>
</dbReference>
<dbReference type="GO" id="GO:0006511">
    <property type="term" value="P:ubiquitin-dependent protein catabolic process"/>
    <property type="evidence" value="ECO:0007669"/>
    <property type="project" value="InterPro"/>
</dbReference>
<dbReference type="Pfam" id="PF00888">
    <property type="entry name" value="Cullin"/>
    <property type="match status" value="1"/>
</dbReference>
<dbReference type="Gene3D" id="1.20.1310.10">
    <property type="entry name" value="Cullin Repeats"/>
    <property type="match status" value="1"/>
</dbReference>
<dbReference type="PANTHER" id="PTHR46636:SF1">
    <property type="entry name" value="CDK2-ASSOCIATED AND CULLIN DOMAIN-CONTAINING PROTEIN 1"/>
    <property type="match status" value="1"/>
</dbReference>
<comment type="similarity">
    <text evidence="1">Belongs to the cullin family.</text>
</comment>
<dbReference type="InterPro" id="IPR001373">
    <property type="entry name" value="Cullin_N"/>
</dbReference>
<comment type="function">
    <text evidence="3">Cell cycle associated protein capable of promoting cell proliferation through the activation of CDK2 at the G1/S phase transition.</text>
</comment>
<reference evidence="8 9" key="1">
    <citation type="submission" date="2020-12" db="EMBL/GenBank/DDBJ databases">
        <title>De novo assembly of Tibetan sheep genome.</title>
        <authorList>
            <person name="Li X."/>
        </authorList>
    </citation>
    <scope>NUCLEOTIDE SEQUENCE [LARGE SCALE GENOMIC DNA]</scope>
    <source>
        <tissue evidence="8">Heart</tissue>
    </source>
</reference>
<name>A0A835ZLG4_SHEEP</name>
<evidence type="ECO:0000256" key="1">
    <source>
        <dbReference type="ARBA" id="ARBA00006019"/>
    </source>
</evidence>
<keyword evidence="2" id="KW-0131">Cell cycle</keyword>
<feature type="domain" description="Cullin N-terminal" evidence="7">
    <location>
        <begin position="134"/>
        <end position="290"/>
    </location>
</feature>
<dbReference type="InterPro" id="IPR042652">
    <property type="entry name" value="CACUL1"/>
</dbReference>
<evidence type="ECO:0000256" key="3">
    <source>
        <dbReference type="ARBA" id="ARBA00056908"/>
    </source>
</evidence>
<evidence type="ECO:0000256" key="2">
    <source>
        <dbReference type="ARBA" id="ARBA00023306"/>
    </source>
</evidence>
<gene>
    <name evidence="8" type="ORF">JEQ12_011701</name>
</gene>
<dbReference type="GO" id="GO:0031625">
    <property type="term" value="F:ubiquitin protein ligase binding"/>
    <property type="evidence" value="ECO:0007669"/>
    <property type="project" value="InterPro"/>
</dbReference>
<feature type="compositionally biased region" description="Pro residues" evidence="6">
    <location>
        <begin position="34"/>
        <end position="43"/>
    </location>
</feature>